<dbReference type="RefSeq" id="WP_058751993.1">
    <property type="nucleotide sequence ID" value="NZ_LDTE01000037.1"/>
</dbReference>
<protein>
    <recommendedName>
        <fullName evidence="1">DUF6950 domain-containing protein</fullName>
    </recommendedName>
</protein>
<dbReference type="EMBL" id="LDTE01000037">
    <property type="protein sequence ID" value="KTW00454.1"/>
    <property type="molecule type" value="Genomic_DNA"/>
</dbReference>
<dbReference type="Proteomes" id="UP000074072">
    <property type="component" value="Unassembled WGS sequence"/>
</dbReference>
<evidence type="ECO:0000313" key="2">
    <source>
        <dbReference type="EMBL" id="KTW00454.1"/>
    </source>
</evidence>
<accession>A0A147IY28</accession>
<name>A0A147IY28_9SPHN</name>
<sequence>MSDDPFIRRTNAAQATLEQWRTRPMRLGTSDCVRMTASHLRRLGHEVRLPASGSYRTIRSALKALENRGYESLAEALDAMGLERIAPAAAIVGDVLMLPAEDKLGALVVALGNGRVVGYHEEVVGAAVLQPLDYVAAWRVELA</sequence>
<dbReference type="PATRIC" id="fig|33051.4.peg.2081"/>
<evidence type="ECO:0000313" key="3">
    <source>
        <dbReference type="Proteomes" id="UP000074072"/>
    </source>
</evidence>
<feature type="domain" description="DUF6950" evidence="1">
    <location>
        <begin position="11"/>
        <end position="140"/>
    </location>
</feature>
<organism evidence="2 3">
    <name type="scientific">Sphingomonas sanguinis</name>
    <dbReference type="NCBI Taxonomy" id="33051"/>
    <lineage>
        <taxon>Bacteria</taxon>
        <taxon>Pseudomonadati</taxon>
        <taxon>Pseudomonadota</taxon>
        <taxon>Alphaproteobacteria</taxon>
        <taxon>Sphingomonadales</taxon>
        <taxon>Sphingomonadaceae</taxon>
        <taxon>Sphingomonas</taxon>
    </lineage>
</organism>
<dbReference type="OrthoDB" id="7210727at2"/>
<comment type="caution">
    <text evidence="2">The sequence shown here is derived from an EMBL/GenBank/DDBJ whole genome shotgun (WGS) entry which is preliminary data.</text>
</comment>
<dbReference type="InterPro" id="IPR053802">
    <property type="entry name" value="DUF6950"/>
</dbReference>
<gene>
    <name evidence="2" type="ORF">SB4_07020</name>
</gene>
<proteinExistence type="predicted"/>
<dbReference type="Pfam" id="PF22262">
    <property type="entry name" value="DUF6950"/>
    <property type="match status" value="1"/>
</dbReference>
<reference evidence="2 3" key="1">
    <citation type="journal article" date="2016" name="Front. Microbiol.">
        <title>Genomic Resource of Rice Seed Associated Bacteria.</title>
        <authorList>
            <person name="Midha S."/>
            <person name="Bansal K."/>
            <person name="Sharma S."/>
            <person name="Kumar N."/>
            <person name="Patil P.P."/>
            <person name="Chaudhry V."/>
            <person name="Patil P.B."/>
        </authorList>
    </citation>
    <scope>NUCLEOTIDE SEQUENCE [LARGE SCALE GENOMIC DNA]</scope>
    <source>
        <strain evidence="2 3">SB4</strain>
    </source>
</reference>
<evidence type="ECO:0000259" key="1">
    <source>
        <dbReference type="Pfam" id="PF22262"/>
    </source>
</evidence>
<dbReference type="AlphaFoldDB" id="A0A147IY28"/>